<dbReference type="InterPro" id="IPR024194">
    <property type="entry name" value="Ac/AlaTfrase_AlgI/DltB"/>
</dbReference>
<dbReference type="Proteomes" id="UP000264071">
    <property type="component" value="Unassembled WGS sequence"/>
</dbReference>
<feature type="transmembrane region" description="Helical" evidence="10">
    <location>
        <begin position="442"/>
        <end position="460"/>
    </location>
</feature>
<comment type="similarity">
    <text evidence="2 9">Belongs to the membrane-bound acyltransferase family.</text>
</comment>
<feature type="transmembrane region" description="Helical" evidence="10">
    <location>
        <begin position="327"/>
        <end position="344"/>
    </location>
</feature>
<dbReference type="PIRSF" id="PIRSF016636">
    <property type="entry name" value="AlgI_DltB"/>
    <property type="match status" value="1"/>
</dbReference>
<evidence type="ECO:0000256" key="5">
    <source>
        <dbReference type="ARBA" id="ARBA00022692"/>
    </source>
</evidence>
<keyword evidence="7 9" id="KW-0472">Membrane</keyword>
<dbReference type="GO" id="GO:0005886">
    <property type="term" value="C:plasma membrane"/>
    <property type="evidence" value="ECO:0007669"/>
    <property type="project" value="UniProtKB-SubCell"/>
</dbReference>
<dbReference type="PANTHER" id="PTHR13285:SF23">
    <property type="entry name" value="TEICHOIC ACID D-ALANYLTRANSFERASE"/>
    <property type="match status" value="1"/>
</dbReference>
<dbReference type="GO" id="GO:0042121">
    <property type="term" value="P:alginic acid biosynthetic process"/>
    <property type="evidence" value="ECO:0007669"/>
    <property type="project" value="InterPro"/>
</dbReference>
<dbReference type="Pfam" id="PF03062">
    <property type="entry name" value="MBOAT"/>
    <property type="match status" value="1"/>
</dbReference>
<dbReference type="InterPro" id="IPR028362">
    <property type="entry name" value="AlgI"/>
</dbReference>
<evidence type="ECO:0000313" key="11">
    <source>
        <dbReference type="EMBL" id="HCT58649.1"/>
    </source>
</evidence>
<evidence type="ECO:0000256" key="3">
    <source>
        <dbReference type="ARBA" id="ARBA00022475"/>
    </source>
</evidence>
<dbReference type="InterPro" id="IPR004299">
    <property type="entry name" value="MBOAT_fam"/>
</dbReference>
<evidence type="ECO:0000256" key="7">
    <source>
        <dbReference type="ARBA" id="ARBA00023136"/>
    </source>
</evidence>
<sequence>MQLNEFRYLLLFLPAVALAAYGLRRARRGQWVPHLLLCASVVFYVSNGWQQLPVLLASITFNWFIAQRLASTEPGTARRRLLQLGLGVNVAALIVFKVSPAMALPDTVSWLGGIGMPLGLSFFTIAQVMFLVDCYERLVPARGLTEHATFVSYFPNITAGPILRTRLFYSQLDAAKSPASEHDLAGKALFLIALGLVKKVVFGDSFAKISGAGFGAVESLSALEAWITVLSATFEVYFDFSGYSDIALGSAQLLGMKLSRNFDAPFRSATISEFWKRWHITLSDFITTYLYTPLLRRMGKVTLRKSAMATLVAMIIAGVWHGFTWNFAIFGLLHGLALGGYQYWKRLKRPLPRPLDIVATFLFVSVVFITVKAASVAITIEMLSQLVSPLDPLSTAVLRGVIPTTDLRLITAPVLLGVILAFGQATSDRIASASTPGLRRDLVTMLLFVVAHVFMGNGAGTDFRYRQF</sequence>
<comment type="subcellular location">
    <subcellularLocation>
        <location evidence="1">Cell membrane</location>
        <topology evidence="1">Multi-pass membrane protein</topology>
    </subcellularLocation>
</comment>
<reference evidence="11 12" key="1">
    <citation type="journal article" date="2018" name="Nat. Biotechnol.">
        <title>A standardized bacterial taxonomy based on genome phylogeny substantially revises the tree of life.</title>
        <authorList>
            <person name="Parks D.H."/>
            <person name="Chuvochina M."/>
            <person name="Waite D.W."/>
            <person name="Rinke C."/>
            <person name="Skarshewski A."/>
            <person name="Chaumeil P.A."/>
            <person name="Hugenholtz P."/>
        </authorList>
    </citation>
    <scope>NUCLEOTIDE SEQUENCE [LARGE SCALE GENOMIC DNA]</scope>
    <source>
        <strain evidence="11">UBA8844</strain>
    </source>
</reference>
<gene>
    <name evidence="11" type="ORF">DGD08_15700</name>
</gene>
<feature type="transmembrane region" description="Helical" evidence="10">
    <location>
        <begin position="110"/>
        <end position="132"/>
    </location>
</feature>
<evidence type="ECO:0000256" key="4">
    <source>
        <dbReference type="ARBA" id="ARBA00022679"/>
    </source>
</evidence>
<dbReference type="AlphaFoldDB" id="A0A3D4VC00"/>
<keyword evidence="5 10" id="KW-0812">Transmembrane</keyword>
<comment type="caution">
    <text evidence="11">The sequence shown here is derived from an EMBL/GenBank/DDBJ whole genome shotgun (WGS) entry which is preliminary data.</text>
</comment>
<dbReference type="OMA" id="YAYFFTD"/>
<evidence type="ECO:0000313" key="12">
    <source>
        <dbReference type="Proteomes" id="UP000264071"/>
    </source>
</evidence>
<keyword evidence="3 9" id="KW-1003">Cell membrane</keyword>
<dbReference type="PANTHER" id="PTHR13285">
    <property type="entry name" value="ACYLTRANSFERASE"/>
    <property type="match status" value="1"/>
</dbReference>
<name>A0A3D4VC00_9BACT</name>
<evidence type="ECO:0000256" key="9">
    <source>
        <dbReference type="PIRNR" id="PIRNR016636"/>
    </source>
</evidence>
<feature type="transmembrane region" description="Helical" evidence="10">
    <location>
        <begin position="356"/>
        <end position="380"/>
    </location>
</feature>
<feature type="transmembrane region" description="Helical" evidence="10">
    <location>
        <begin position="82"/>
        <end position="104"/>
    </location>
</feature>
<feature type="transmembrane region" description="Helical" evidence="10">
    <location>
        <begin position="303"/>
        <end position="321"/>
    </location>
</feature>
<organism evidence="11 12">
    <name type="scientific">Gemmatimonas aurantiaca</name>
    <dbReference type="NCBI Taxonomy" id="173480"/>
    <lineage>
        <taxon>Bacteria</taxon>
        <taxon>Pseudomonadati</taxon>
        <taxon>Gemmatimonadota</taxon>
        <taxon>Gemmatimonadia</taxon>
        <taxon>Gemmatimonadales</taxon>
        <taxon>Gemmatimonadaceae</taxon>
        <taxon>Gemmatimonas</taxon>
    </lineage>
</organism>
<keyword evidence="4 9" id="KW-0808">Transferase</keyword>
<evidence type="ECO:0000256" key="10">
    <source>
        <dbReference type="SAM" id="Phobius"/>
    </source>
</evidence>
<evidence type="ECO:0000256" key="6">
    <source>
        <dbReference type="ARBA" id="ARBA00022989"/>
    </source>
</evidence>
<dbReference type="GO" id="GO:0016746">
    <property type="term" value="F:acyltransferase activity"/>
    <property type="evidence" value="ECO:0007669"/>
    <property type="project" value="UniProtKB-KW"/>
</dbReference>
<evidence type="ECO:0000256" key="2">
    <source>
        <dbReference type="ARBA" id="ARBA00010323"/>
    </source>
</evidence>
<keyword evidence="8 9" id="KW-0012">Acyltransferase</keyword>
<feature type="transmembrane region" description="Helical" evidence="10">
    <location>
        <begin position="6"/>
        <end position="23"/>
    </location>
</feature>
<proteinExistence type="inferred from homology"/>
<dbReference type="EMBL" id="DPIY01000011">
    <property type="protein sequence ID" value="HCT58649.1"/>
    <property type="molecule type" value="Genomic_DNA"/>
</dbReference>
<dbReference type="InterPro" id="IPR051085">
    <property type="entry name" value="MB_O-acyltransferase"/>
</dbReference>
<evidence type="ECO:0000256" key="1">
    <source>
        <dbReference type="ARBA" id="ARBA00004651"/>
    </source>
</evidence>
<accession>A0A3D4VC00</accession>
<evidence type="ECO:0000256" key="8">
    <source>
        <dbReference type="ARBA" id="ARBA00023315"/>
    </source>
</evidence>
<protein>
    <submittedName>
        <fullName evidence="11">MBOAT family protein</fullName>
    </submittedName>
</protein>
<dbReference type="PIRSF" id="PIRSF500217">
    <property type="entry name" value="AlgI"/>
    <property type="match status" value="1"/>
</dbReference>
<keyword evidence="6 10" id="KW-1133">Transmembrane helix</keyword>